<accession>A0A0F9S9W1</accession>
<dbReference type="PANTHER" id="PTHR33525:SF4">
    <property type="entry name" value="CYCLIC DI-GMP PHOSPHODIESTERASE CDGJ"/>
    <property type="match status" value="1"/>
</dbReference>
<dbReference type="Gene3D" id="1.10.3210.10">
    <property type="entry name" value="Hypothetical protein af1432"/>
    <property type="match status" value="1"/>
</dbReference>
<dbReference type="InterPro" id="IPR013976">
    <property type="entry name" value="HDOD"/>
</dbReference>
<proteinExistence type="predicted"/>
<gene>
    <name evidence="2" type="ORF">LCGC14_0877430</name>
</gene>
<dbReference type="Pfam" id="PF08668">
    <property type="entry name" value="HDOD"/>
    <property type="match status" value="1"/>
</dbReference>
<dbReference type="EMBL" id="LAZR01002742">
    <property type="protein sequence ID" value="KKN26168.1"/>
    <property type="molecule type" value="Genomic_DNA"/>
</dbReference>
<reference evidence="2" key="1">
    <citation type="journal article" date="2015" name="Nature">
        <title>Complex archaea that bridge the gap between prokaryotes and eukaryotes.</title>
        <authorList>
            <person name="Spang A."/>
            <person name="Saw J.H."/>
            <person name="Jorgensen S.L."/>
            <person name="Zaremba-Niedzwiedzka K."/>
            <person name="Martijn J."/>
            <person name="Lind A.E."/>
            <person name="van Eijk R."/>
            <person name="Schleper C."/>
            <person name="Guy L."/>
            <person name="Ettema T.J."/>
        </authorList>
    </citation>
    <scope>NUCLEOTIDE SEQUENCE</scope>
</reference>
<name>A0A0F9S9W1_9ZZZZ</name>
<organism evidence="2">
    <name type="scientific">marine sediment metagenome</name>
    <dbReference type="NCBI Taxonomy" id="412755"/>
    <lineage>
        <taxon>unclassified sequences</taxon>
        <taxon>metagenomes</taxon>
        <taxon>ecological metagenomes</taxon>
    </lineage>
</organism>
<protein>
    <recommendedName>
        <fullName evidence="1">HDOD domain-containing protein</fullName>
    </recommendedName>
</protein>
<dbReference type="PROSITE" id="PS51833">
    <property type="entry name" value="HDOD"/>
    <property type="match status" value="1"/>
</dbReference>
<dbReference type="InterPro" id="IPR052340">
    <property type="entry name" value="RNase_Y/CdgJ"/>
</dbReference>
<comment type="caution">
    <text evidence="2">The sequence shown here is derived from an EMBL/GenBank/DDBJ whole genome shotgun (WGS) entry which is preliminary data.</text>
</comment>
<sequence length="393" mass="44547">MAQDPASFEQLKSFTGLIHRQPMFSKQSMEVERYHLSFLNLNGELLDNDSEVPSFICDLPDIVTTLNHQPSALLSMPDSWQEALISSSGLTPYLSLESYHAPLHTQYQQQLASRPFQLNQTMDTKTILLDLARINIDELSEQQLQDWLMQHHMICAMNVNNAQLYHQCKNLSLTLLQGDFYTQPDPDEHQQISPATQTLMNILVMLQDPDIEADDLAQAINKDISLSYKLLKLINSAFFGLPKQVETTSQAVVMLGFKKIKIWASLLCLSDMDDKPNEVRIAAMTRARMCELLAKYYKGQSELFFTVGLFSALDALLDKPIEKIVNELPLSNEVKSALVSFDGTAGSALKDTLNYEHGDWLKVSDSPIPKQILSRLYLESIQWSKQLDSQLHH</sequence>
<evidence type="ECO:0000313" key="2">
    <source>
        <dbReference type="EMBL" id="KKN26168.1"/>
    </source>
</evidence>
<dbReference type="SUPFAM" id="SSF109604">
    <property type="entry name" value="HD-domain/PDEase-like"/>
    <property type="match status" value="1"/>
</dbReference>
<evidence type="ECO:0000259" key="1">
    <source>
        <dbReference type="PROSITE" id="PS51833"/>
    </source>
</evidence>
<dbReference type="PANTHER" id="PTHR33525">
    <property type="match status" value="1"/>
</dbReference>
<dbReference type="AlphaFoldDB" id="A0A0F9S9W1"/>
<feature type="domain" description="HDOD" evidence="1">
    <location>
        <begin position="192"/>
        <end position="376"/>
    </location>
</feature>